<feature type="region of interest" description="Disordered" evidence="1">
    <location>
        <begin position="41"/>
        <end position="71"/>
    </location>
</feature>
<protein>
    <recommendedName>
        <fullName evidence="3">DUF7282 domain-containing protein</fullName>
    </recommendedName>
</protein>
<proteinExistence type="predicted"/>
<sequence>MPQQRTIDLNDSSNRIIAAIVLALVFLGGWWLIARSASAPTAVPEEKTQGETGASGAGGKEPGSALGALSDDTPTIAASTESIEVADQAAGMSVSVKEAALVQMGWIAVRDGSGRTLGAGRFEPGIHADIEVPLLRATEAGQSYQALIYVDDGDKLFDLRADILVTQADGSVAGDVFSVQ</sequence>
<keyword evidence="2" id="KW-0812">Transmembrane</keyword>
<evidence type="ECO:0000256" key="2">
    <source>
        <dbReference type="SAM" id="Phobius"/>
    </source>
</evidence>
<keyword evidence="2" id="KW-1133">Transmembrane helix</keyword>
<feature type="domain" description="DUF7282" evidence="3">
    <location>
        <begin position="82"/>
        <end position="167"/>
    </location>
</feature>
<comment type="caution">
    <text evidence="4">The sequence shown here is derived from an EMBL/GenBank/DDBJ whole genome shotgun (WGS) entry which is preliminary data.</text>
</comment>
<feature type="transmembrane region" description="Helical" evidence="2">
    <location>
        <begin position="12"/>
        <end position="33"/>
    </location>
</feature>
<organism evidence="4 5">
    <name type="scientific">Candidatus Kaiserbacteria bacterium GW2011_GWA2_58_9</name>
    <dbReference type="NCBI Taxonomy" id="1618672"/>
    <lineage>
        <taxon>Bacteria</taxon>
        <taxon>Candidatus Kaiseribacteriota</taxon>
    </lineage>
</organism>
<gene>
    <name evidence="4" type="ORF">UY98_C0030G0003</name>
</gene>
<evidence type="ECO:0000313" key="4">
    <source>
        <dbReference type="EMBL" id="KKW46275.1"/>
    </source>
</evidence>
<name>A0A0G1YSW1_9BACT</name>
<dbReference type="Pfam" id="PF23951">
    <property type="entry name" value="DUF7282"/>
    <property type="match status" value="1"/>
</dbReference>
<dbReference type="AlphaFoldDB" id="A0A0G1YSW1"/>
<evidence type="ECO:0000313" key="5">
    <source>
        <dbReference type="Proteomes" id="UP000034789"/>
    </source>
</evidence>
<reference evidence="4 5" key="1">
    <citation type="journal article" date="2015" name="Nature">
        <title>rRNA introns, odd ribosomes, and small enigmatic genomes across a large radiation of phyla.</title>
        <authorList>
            <person name="Brown C.T."/>
            <person name="Hug L.A."/>
            <person name="Thomas B.C."/>
            <person name="Sharon I."/>
            <person name="Castelle C.J."/>
            <person name="Singh A."/>
            <person name="Wilkins M.J."/>
            <person name="Williams K.H."/>
            <person name="Banfield J.F."/>
        </authorList>
    </citation>
    <scope>NUCLEOTIDE SEQUENCE [LARGE SCALE GENOMIC DNA]</scope>
</reference>
<evidence type="ECO:0000256" key="1">
    <source>
        <dbReference type="SAM" id="MobiDB-lite"/>
    </source>
</evidence>
<dbReference type="InterPro" id="IPR055706">
    <property type="entry name" value="Slg1/2_DUF7282"/>
</dbReference>
<keyword evidence="2" id="KW-0472">Membrane</keyword>
<dbReference type="Proteomes" id="UP000034789">
    <property type="component" value="Unassembled WGS sequence"/>
</dbReference>
<dbReference type="EMBL" id="LCSD01000030">
    <property type="protein sequence ID" value="KKW46275.1"/>
    <property type="molecule type" value="Genomic_DNA"/>
</dbReference>
<evidence type="ECO:0000259" key="3">
    <source>
        <dbReference type="Pfam" id="PF23951"/>
    </source>
</evidence>
<accession>A0A0G1YSW1</accession>